<proteinExistence type="predicted"/>
<dbReference type="AlphaFoldDB" id="A0A1F4VF80"/>
<reference evidence="1 2" key="1">
    <citation type="journal article" date="2016" name="Nat. Commun.">
        <title>Thousands of microbial genomes shed light on interconnected biogeochemical processes in an aquifer system.</title>
        <authorList>
            <person name="Anantharaman K."/>
            <person name="Brown C.T."/>
            <person name="Hug L.A."/>
            <person name="Sharon I."/>
            <person name="Castelle C.J."/>
            <person name="Probst A.J."/>
            <person name="Thomas B.C."/>
            <person name="Singh A."/>
            <person name="Wilkins M.J."/>
            <person name="Karaoz U."/>
            <person name="Brodie E.L."/>
            <person name="Williams K.H."/>
            <person name="Hubbard S.S."/>
            <person name="Banfield J.F."/>
        </authorList>
    </citation>
    <scope>NUCLEOTIDE SEQUENCE [LARGE SCALE GENOMIC DNA]</scope>
</reference>
<gene>
    <name evidence="1" type="ORF">A3A78_02165</name>
</gene>
<dbReference type="Proteomes" id="UP000176504">
    <property type="component" value="Unassembled WGS sequence"/>
</dbReference>
<evidence type="ECO:0000313" key="1">
    <source>
        <dbReference type="EMBL" id="OGC55819.1"/>
    </source>
</evidence>
<protein>
    <submittedName>
        <fullName evidence="1">Uncharacterized protein</fullName>
    </submittedName>
</protein>
<evidence type="ECO:0000313" key="2">
    <source>
        <dbReference type="Proteomes" id="UP000176504"/>
    </source>
</evidence>
<accession>A0A1F4VF80</accession>
<comment type="caution">
    <text evidence="1">The sequence shown here is derived from an EMBL/GenBank/DDBJ whole genome shotgun (WGS) entry which is preliminary data.</text>
</comment>
<name>A0A1F4VF80_UNCKA</name>
<dbReference type="EMBL" id="MEVI01000001">
    <property type="protein sequence ID" value="OGC55819.1"/>
    <property type="molecule type" value="Genomic_DNA"/>
</dbReference>
<sequence length="204" mass="23196">MSNNCGRCGADLSRGEVTIYEIKDNEYVPKEVICHKCAENDRLLYFQKTGTLNIRLITSALLQRMDEVRGHTVPNHVFAVPTTEKRKILRARKDIDKAVKDFERTVWFGGLQEYIQKAEWKGHSANAYGVKVMAYAMAGRVMITMEKGNATVTVITAEDEKRSVMGLQSVDATLFQAVQLLKEAARNYQHKRLKFQPDQQVSIL</sequence>
<organism evidence="1 2">
    <name type="scientific">candidate division WWE3 bacterium RIFCSPLOWO2_01_FULL_41_18</name>
    <dbReference type="NCBI Taxonomy" id="1802625"/>
    <lineage>
        <taxon>Bacteria</taxon>
        <taxon>Katanobacteria</taxon>
    </lineage>
</organism>